<dbReference type="RefSeq" id="WP_054581559.1">
    <property type="nucleotide sequence ID" value="NZ_CP012808.1"/>
</dbReference>
<evidence type="ECO:0000313" key="1">
    <source>
        <dbReference type="EMBL" id="ALH95668.1"/>
    </source>
</evidence>
<accession>A0A0N9W2A1</accession>
<gene>
    <name evidence="1" type="ORF">AOY20_09070</name>
</gene>
<dbReference type="Proteomes" id="UP000064939">
    <property type="component" value="Chromosome"/>
</dbReference>
<name>A0A0N9W2A1_9GAMM</name>
<dbReference type="OrthoDB" id="6712394at2"/>
<sequence>MSEYAELNCLSISSNILLSKNLIEYNSPDYGEILLILRAEFGLTHEQIAFLLPVSGSSTISEWTRGSAPNFENGFHLIELWKLLTDKTEAEVPRKNRYLFI</sequence>
<dbReference type="STRING" id="1324350.AOY20_09070"/>
<dbReference type="AlphaFoldDB" id="A0A0N9W2A1"/>
<dbReference type="EMBL" id="CP012808">
    <property type="protein sequence ID" value="ALH95668.1"/>
    <property type="molecule type" value="Genomic_DNA"/>
</dbReference>
<evidence type="ECO:0008006" key="3">
    <source>
        <dbReference type="Google" id="ProtNLM"/>
    </source>
</evidence>
<organism evidence="1 2">
    <name type="scientific">Acinetobacter equi</name>
    <dbReference type="NCBI Taxonomy" id="1324350"/>
    <lineage>
        <taxon>Bacteria</taxon>
        <taxon>Pseudomonadati</taxon>
        <taxon>Pseudomonadota</taxon>
        <taxon>Gammaproteobacteria</taxon>
        <taxon>Moraxellales</taxon>
        <taxon>Moraxellaceae</taxon>
        <taxon>Acinetobacter</taxon>
    </lineage>
</organism>
<proteinExistence type="predicted"/>
<reference evidence="1 2" key="1">
    <citation type="journal article" date="2015" name="Int. J. Syst. Evol. Microbiol.">
        <title>Acinetobacter equi sp. nov. isolated from horse faeces.</title>
        <authorList>
            <person name="Poppel M.T."/>
            <person name="Skiebe E."/>
            <person name="Laue M."/>
            <person name="Bergmann H."/>
            <person name="Ebersberger I."/>
            <person name="Garn T."/>
            <person name="Fruth A."/>
            <person name="Baumgardt S."/>
            <person name="Busse H.J."/>
            <person name="Wilharm G."/>
        </authorList>
    </citation>
    <scope>NUCLEOTIDE SEQUENCE [LARGE SCALE GENOMIC DNA]</scope>
    <source>
        <strain evidence="1 2">114</strain>
    </source>
</reference>
<protein>
    <recommendedName>
        <fullName evidence="3">HTH cro/C1-type domain-containing protein</fullName>
    </recommendedName>
</protein>
<evidence type="ECO:0000313" key="2">
    <source>
        <dbReference type="Proteomes" id="UP000064939"/>
    </source>
</evidence>
<keyword evidence="2" id="KW-1185">Reference proteome</keyword>
<dbReference type="KEGG" id="aei:AOY20_09070"/>